<dbReference type="InterPro" id="IPR029033">
    <property type="entry name" value="His_PPase_superfam"/>
</dbReference>
<evidence type="ECO:0000256" key="1">
    <source>
        <dbReference type="ARBA" id="ARBA00022801"/>
    </source>
</evidence>
<organism evidence="2 3">
    <name type="scientific">Persicirhabdus sediminis</name>
    <dbReference type="NCBI Taxonomy" id="454144"/>
    <lineage>
        <taxon>Bacteria</taxon>
        <taxon>Pseudomonadati</taxon>
        <taxon>Verrucomicrobiota</taxon>
        <taxon>Verrucomicrobiia</taxon>
        <taxon>Verrucomicrobiales</taxon>
        <taxon>Verrucomicrobiaceae</taxon>
        <taxon>Persicirhabdus</taxon>
    </lineage>
</organism>
<dbReference type="GO" id="GO:0004331">
    <property type="term" value="F:fructose-2,6-bisphosphate 2-phosphatase activity"/>
    <property type="evidence" value="ECO:0007669"/>
    <property type="project" value="TreeGrafter"/>
</dbReference>
<dbReference type="Pfam" id="PF00300">
    <property type="entry name" value="His_Phos_1"/>
    <property type="match status" value="1"/>
</dbReference>
<dbReference type="PANTHER" id="PTHR46517">
    <property type="entry name" value="FRUCTOSE-2,6-BISPHOSPHATASE TIGAR"/>
    <property type="match status" value="1"/>
</dbReference>
<reference evidence="2" key="1">
    <citation type="submission" date="2021-01" db="EMBL/GenBank/DDBJ databases">
        <title>Modified the classification status of verrucomicrobia.</title>
        <authorList>
            <person name="Feng X."/>
        </authorList>
    </citation>
    <scope>NUCLEOTIDE SEQUENCE</scope>
    <source>
        <strain evidence="2">_KCTC 22039</strain>
    </source>
</reference>
<dbReference type="GO" id="GO:0005829">
    <property type="term" value="C:cytosol"/>
    <property type="evidence" value="ECO:0007669"/>
    <property type="project" value="TreeGrafter"/>
</dbReference>
<dbReference type="EMBL" id="JAENIM010000039">
    <property type="protein sequence ID" value="MBK1791291.1"/>
    <property type="molecule type" value="Genomic_DNA"/>
</dbReference>
<dbReference type="PANTHER" id="PTHR46517:SF1">
    <property type="entry name" value="FRUCTOSE-2,6-BISPHOSPHATASE TIGAR"/>
    <property type="match status" value="1"/>
</dbReference>
<comment type="caution">
    <text evidence="2">The sequence shown here is derived from an EMBL/GenBank/DDBJ whole genome shotgun (WGS) entry which is preliminary data.</text>
</comment>
<accession>A0A8J7SJS0</accession>
<dbReference type="InterPro" id="IPR013078">
    <property type="entry name" value="His_Pase_superF_clade-1"/>
</dbReference>
<gene>
    <name evidence="2" type="ORF">JIN82_09030</name>
</gene>
<dbReference type="GO" id="GO:0045820">
    <property type="term" value="P:negative regulation of glycolytic process"/>
    <property type="evidence" value="ECO:0007669"/>
    <property type="project" value="TreeGrafter"/>
</dbReference>
<proteinExistence type="predicted"/>
<dbReference type="SMART" id="SM00855">
    <property type="entry name" value="PGAM"/>
    <property type="match status" value="1"/>
</dbReference>
<dbReference type="Gene3D" id="3.40.50.1240">
    <property type="entry name" value="Phosphoglycerate mutase-like"/>
    <property type="match status" value="1"/>
</dbReference>
<keyword evidence="3" id="KW-1185">Reference proteome</keyword>
<dbReference type="AlphaFoldDB" id="A0A8J7SJS0"/>
<dbReference type="RefSeq" id="WP_200311301.1">
    <property type="nucleotide sequence ID" value="NZ_JAENIM010000039.1"/>
</dbReference>
<evidence type="ECO:0000313" key="3">
    <source>
        <dbReference type="Proteomes" id="UP000624703"/>
    </source>
</evidence>
<dbReference type="CDD" id="cd07067">
    <property type="entry name" value="HP_PGM_like"/>
    <property type="match status" value="1"/>
</dbReference>
<evidence type="ECO:0000313" key="2">
    <source>
        <dbReference type="EMBL" id="MBK1791291.1"/>
    </source>
</evidence>
<dbReference type="SUPFAM" id="SSF53254">
    <property type="entry name" value="Phosphoglycerate mutase-like"/>
    <property type="match status" value="1"/>
</dbReference>
<protein>
    <submittedName>
        <fullName evidence="2">Histidine phosphatase family protein</fullName>
    </submittedName>
</protein>
<dbReference type="InterPro" id="IPR051695">
    <property type="entry name" value="Phosphoglycerate_Mutase"/>
</dbReference>
<name>A0A8J7SJS0_9BACT</name>
<keyword evidence="1" id="KW-0378">Hydrolase</keyword>
<sequence>MIIVLRHAPPAEKMAGICYGQLEIPLAVDHAAAADRVVGRLVQLGYQPTDVISSDLQRCSGLAEQLLDHFPQASMAADARLRELDFGEWEGISWDELQLNDGERLDSWMSDWLLASPPAGESLPELERRVFDFCDELDHEGRLVLLVAHAGSIRALRRYFQQDPLDWLELMNQPVEHLAVELLVM</sequence>
<dbReference type="Proteomes" id="UP000624703">
    <property type="component" value="Unassembled WGS sequence"/>
</dbReference>
<dbReference type="GO" id="GO:0043456">
    <property type="term" value="P:regulation of pentose-phosphate shunt"/>
    <property type="evidence" value="ECO:0007669"/>
    <property type="project" value="TreeGrafter"/>
</dbReference>